<comment type="similarity">
    <text evidence="3">Belongs to the inositol monophosphatase superfamily.</text>
</comment>
<feature type="binding site" evidence="12">
    <location>
        <position position="88"/>
    </location>
    <ligand>
        <name>Mg(2+)</name>
        <dbReference type="ChEBI" id="CHEBI:18420"/>
        <label>1</label>
        <note>catalytic</note>
    </ligand>
</feature>
<protein>
    <recommendedName>
        <fullName evidence="4 11">Histidinol-phosphatase</fullName>
        <ecNumber evidence="4 11">3.1.3.15</ecNumber>
    </recommendedName>
</protein>
<dbReference type="EMBL" id="SJPF01000004">
    <property type="protein sequence ID" value="TWT31678.1"/>
    <property type="molecule type" value="Genomic_DNA"/>
</dbReference>
<comment type="catalytic activity">
    <reaction evidence="10">
        <text>L-histidinol phosphate + H2O = L-histidinol + phosphate</text>
        <dbReference type="Rhea" id="RHEA:14465"/>
        <dbReference type="ChEBI" id="CHEBI:15377"/>
        <dbReference type="ChEBI" id="CHEBI:43474"/>
        <dbReference type="ChEBI" id="CHEBI:57699"/>
        <dbReference type="ChEBI" id="CHEBI:57980"/>
        <dbReference type="EC" id="3.1.3.15"/>
    </reaction>
</comment>
<evidence type="ECO:0000256" key="10">
    <source>
        <dbReference type="ARBA" id="ARBA00049158"/>
    </source>
</evidence>
<dbReference type="GO" id="GO:0008934">
    <property type="term" value="F:inositol monophosphate 1-phosphatase activity"/>
    <property type="evidence" value="ECO:0007669"/>
    <property type="project" value="TreeGrafter"/>
</dbReference>
<proteinExistence type="inferred from homology"/>
<keyword evidence="7 13" id="KW-0378">Hydrolase</keyword>
<dbReference type="Gene3D" id="3.40.190.80">
    <property type="match status" value="1"/>
</dbReference>
<sequence>MNTPQLFAERLELARSLAVEAGKGTLTYFQTDGLVVESKSDDSPVTIADRQAEELIRARVLEQFPDDSLLGEEYGAHKGTSPFRWIVDPVDGTKAFVSGVPLYGTMIGIEYEGRPAIGAIYIPGLDELVYAATGHGAWHVRAGGEPKPAKVNNDTPLADGLFVTSQASKFAARGAKEAYDQLEEAAWLTRTWADAYGYVLVATGRALVMVDPIMSVWDASAAQPILEEAGGIFTDWQGESTAHHQEGVGCAKSVHGEVLEILRKFPRQD</sequence>
<evidence type="ECO:0000256" key="9">
    <source>
        <dbReference type="ARBA" id="ARBA00023102"/>
    </source>
</evidence>
<dbReference type="UniPathway" id="UPA00031">
    <property type="reaction ID" value="UER00013"/>
</dbReference>
<comment type="caution">
    <text evidence="13">The sequence shown here is derived from an EMBL/GenBank/DDBJ whole genome shotgun (WGS) entry which is preliminary data.</text>
</comment>
<dbReference type="PANTHER" id="PTHR20854:SF4">
    <property type="entry name" value="INOSITOL-1-MONOPHOSPHATASE-RELATED"/>
    <property type="match status" value="1"/>
</dbReference>
<evidence type="ECO:0000256" key="7">
    <source>
        <dbReference type="ARBA" id="ARBA00022801"/>
    </source>
</evidence>
<name>A0A5C5UZX5_9BACT</name>
<dbReference type="SUPFAM" id="SSF56655">
    <property type="entry name" value="Carbohydrate phosphatase"/>
    <property type="match status" value="1"/>
</dbReference>
<organism evidence="13 14">
    <name type="scientific">Blastopirellula retiformator</name>
    <dbReference type="NCBI Taxonomy" id="2527970"/>
    <lineage>
        <taxon>Bacteria</taxon>
        <taxon>Pseudomonadati</taxon>
        <taxon>Planctomycetota</taxon>
        <taxon>Planctomycetia</taxon>
        <taxon>Pirellulales</taxon>
        <taxon>Pirellulaceae</taxon>
        <taxon>Blastopirellula</taxon>
    </lineage>
</organism>
<dbReference type="Proteomes" id="UP000318878">
    <property type="component" value="Unassembled WGS sequence"/>
</dbReference>
<dbReference type="Pfam" id="PF00459">
    <property type="entry name" value="Inositol_P"/>
    <property type="match status" value="1"/>
</dbReference>
<keyword evidence="8 12" id="KW-0460">Magnesium</keyword>
<evidence type="ECO:0000256" key="6">
    <source>
        <dbReference type="ARBA" id="ARBA00022723"/>
    </source>
</evidence>
<dbReference type="AlphaFoldDB" id="A0A5C5UZX5"/>
<comment type="cofactor">
    <cofactor evidence="1 12">
        <name>Mg(2+)</name>
        <dbReference type="ChEBI" id="CHEBI:18420"/>
    </cofactor>
</comment>
<evidence type="ECO:0000256" key="11">
    <source>
        <dbReference type="NCBIfam" id="TIGR02067"/>
    </source>
</evidence>
<dbReference type="EC" id="3.1.3.15" evidence="4 11"/>
<evidence type="ECO:0000256" key="2">
    <source>
        <dbReference type="ARBA" id="ARBA00004970"/>
    </source>
</evidence>
<comment type="pathway">
    <text evidence="2">Amino-acid biosynthesis; L-histidine biosynthesis; L-histidine from 5-phospho-alpha-D-ribose 1-diphosphate: step 8/9.</text>
</comment>
<dbReference type="CDD" id="cd01641">
    <property type="entry name" value="Bacterial_IMPase_like_1"/>
    <property type="match status" value="1"/>
</dbReference>
<evidence type="ECO:0000256" key="12">
    <source>
        <dbReference type="PIRSR" id="PIRSR600760-2"/>
    </source>
</evidence>
<evidence type="ECO:0000256" key="1">
    <source>
        <dbReference type="ARBA" id="ARBA00001946"/>
    </source>
</evidence>
<dbReference type="Gene3D" id="3.30.540.10">
    <property type="entry name" value="Fructose-1,6-Bisphosphatase, subunit A, domain 1"/>
    <property type="match status" value="1"/>
</dbReference>
<feature type="binding site" evidence="12">
    <location>
        <position position="91"/>
    </location>
    <ligand>
        <name>Mg(2+)</name>
        <dbReference type="ChEBI" id="CHEBI:18420"/>
        <label>1</label>
        <note>catalytic</note>
    </ligand>
</feature>
<dbReference type="InterPro" id="IPR020583">
    <property type="entry name" value="Inositol_monoP_metal-BS"/>
</dbReference>
<evidence type="ECO:0000256" key="3">
    <source>
        <dbReference type="ARBA" id="ARBA00009759"/>
    </source>
</evidence>
<dbReference type="GO" id="GO:0007165">
    <property type="term" value="P:signal transduction"/>
    <property type="evidence" value="ECO:0007669"/>
    <property type="project" value="TreeGrafter"/>
</dbReference>
<evidence type="ECO:0000256" key="4">
    <source>
        <dbReference type="ARBA" id="ARBA00013085"/>
    </source>
</evidence>
<dbReference type="InterPro" id="IPR011809">
    <property type="entry name" value="His_9_proposed"/>
</dbReference>
<keyword evidence="6 12" id="KW-0479">Metal-binding</keyword>
<evidence type="ECO:0000313" key="14">
    <source>
        <dbReference type="Proteomes" id="UP000318878"/>
    </source>
</evidence>
<dbReference type="NCBIfam" id="TIGR02067">
    <property type="entry name" value="his_9_HisN"/>
    <property type="match status" value="1"/>
</dbReference>
<evidence type="ECO:0000256" key="8">
    <source>
        <dbReference type="ARBA" id="ARBA00022842"/>
    </source>
</evidence>
<dbReference type="GO" id="GO:0046872">
    <property type="term" value="F:metal ion binding"/>
    <property type="evidence" value="ECO:0007669"/>
    <property type="project" value="UniProtKB-KW"/>
</dbReference>
<dbReference type="PRINTS" id="PR00377">
    <property type="entry name" value="IMPHPHTASES"/>
</dbReference>
<accession>A0A5C5UZX5</accession>
<dbReference type="PANTHER" id="PTHR20854">
    <property type="entry name" value="INOSITOL MONOPHOSPHATASE"/>
    <property type="match status" value="1"/>
</dbReference>
<dbReference type="FunFam" id="3.30.540.10:FF:000003">
    <property type="entry name" value="Inositol-1-monophosphatase"/>
    <property type="match status" value="1"/>
</dbReference>
<keyword evidence="9" id="KW-0368">Histidine biosynthesis</keyword>
<reference evidence="13 14" key="1">
    <citation type="submission" date="2019-02" db="EMBL/GenBank/DDBJ databases">
        <title>Deep-cultivation of Planctomycetes and their phenomic and genomic characterization uncovers novel biology.</title>
        <authorList>
            <person name="Wiegand S."/>
            <person name="Jogler M."/>
            <person name="Boedeker C."/>
            <person name="Pinto D."/>
            <person name="Vollmers J."/>
            <person name="Rivas-Marin E."/>
            <person name="Kohn T."/>
            <person name="Peeters S.H."/>
            <person name="Heuer A."/>
            <person name="Rast P."/>
            <person name="Oberbeckmann S."/>
            <person name="Bunk B."/>
            <person name="Jeske O."/>
            <person name="Meyerdierks A."/>
            <person name="Storesund J.E."/>
            <person name="Kallscheuer N."/>
            <person name="Luecker S."/>
            <person name="Lage O.M."/>
            <person name="Pohl T."/>
            <person name="Merkel B.J."/>
            <person name="Hornburger P."/>
            <person name="Mueller R.-W."/>
            <person name="Bruemmer F."/>
            <person name="Labrenz M."/>
            <person name="Spormann A.M."/>
            <person name="Op Den Camp H."/>
            <person name="Overmann J."/>
            <person name="Amann R."/>
            <person name="Jetten M.S.M."/>
            <person name="Mascher T."/>
            <person name="Medema M.H."/>
            <person name="Devos D.P."/>
            <person name="Kaster A.-K."/>
            <person name="Ovreas L."/>
            <person name="Rohde M."/>
            <person name="Galperin M.Y."/>
            <person name="Jogler C."/>
        </authorList>
    </citation>
    <scope>NUCLEOTIDE SEQUENCE [LARGE SCALE GENOMIC DNA]</scope>
    <source>
        <strain evidence="13 14">Enr8</strain>
    </source>
</reference>
<feature type="binding site" evidence="12">
    <location>
        <position position="72"/>
    </location>
    <ligand>
        <name>Mg(2+)</name>
        <dbReference type="ChEBI" id="CHEBI:18420"/>
        <label>1</label>
        <note>catalytic</note>
    </ligand>
</feature>
<dbReference type="GO" id="GO:0000105">
    <property type="term" value="P:L-histidine biosynthetic process"/>
    <property type="evidence" value="ECO:0007669"/>
    <property type="project" value="UniProtKB-UniRule"/>
</dbReference>
<dbReference type="InterPro" id="IPR000760">
    <property type="entry name" value="Inositol_monophosphatase-like"/>
</dbReference>
<gene>
    <name evidence="13" type="primary">hisN_1</name>
    <name evidence="13" type="ORF">Enr8_36020</name>
</gene>
<feature type="binding site" evidence="12">
    <location>
        <position position="218"/>
    </location>
    <ligand>
        <name>Mg(2+)</name>
        <dbReference type="ChEBI" id="CHEBI:18420"/>
        <label>1</label>
        <note>catalytic</note>
    </ligand>
</feature>
<dbReference type="RefSeq" id="WP_146433986.1">
    <property type="nucleotide sequence ID" value="NZ_SJPF01000004.1"/>
</dbReference>
<evidence type="ECO:0000256" key="5">
    <source>
        <dbReference type="ARBA" id="ARBA00022605"/>
    </source>
</evidence>
<dbReference type="GO" id="GO:0004401">
    <property type="term" value="F:histidinol-phosphatase activity"/>
    <property type="evidence" value="ECO:0007669"/>
    <property type="project" value="UniProtKB-UniRule"/>
</dbReference>
<evidence type="ECO:0000313" key="13">
    <source>
        <dbReference type="EMBL" id="TWT31678.1"/>
    </source>
</evidence>
<dbReference type="PROSITE" id="PS00629">
    <property type="entry name" value="IMP_1"/>
    <property type="match status" value="1"/>
</dbReference>
<keyword evidence="5" id="KW-0028">Amino-acid biosynthesis</keyword>
<dbReference type="OrthoDB" id="9772456at2"/>
<dbReference type="GO" id="GO:0006020">
    <property type="term" value="P:inositol metabolic process"/>
    <property type="evidence" value="ECO:0007669"/>
    <property type="project" value="TreeGrafter"/>
</dbReference>
<keyword evidence="14" id="KW-1185">Reference proteome</keyword>